<comment type="caution">
    <text evidence="2">The sequence shown here is derived from an EMBL/GenBank/DDBJ whole genome shotgun (WGS) entry which is preliminary data.</text>
</comment>
<organism evidence="2 3">
    <name type="scientific">Solanum bulbocastanum</name>
    <name type="common">Wild potato</name>
    <dbReference type="NCBI Taxonomy" id="147425"/>
    <lineage>
        <taxon>Eukaryota</taxon>
        <taxon>Viridiplantae</taxon>
        <taxon>Streptophyta</taxon>
        <taxon>Embryophyta</taxon>
        <taxon>Tracheophyta</taxon>
        <taxon>Spermatophyta</taxon>
        <taxon>Magnoliopsida</taxon>
        <taxon>eudicotyledons</taxon>
        <taxon>Gunneridae</taxon>
        <taxon>Pentapetalae</taxon>
        <taxon>asterids</taxon>
        <taxon>lamiids</taxon>
        <taxon>Solanales</taxon>
        <taxon>Solanaceae</taxon>
        <taxon>Solanoideae</taxon>
        <taxon>Solaneae</taxon>
        <taxon>Solanum</taxon>
    </lineage>
</organism>
<proteinExistence type="predicted"/>
<dbReference type="Proteomes" id="UP001371456">
    <property type="component" value="Unassembled WGS sequence"/>
</dbReference>
<keyword evidence="3" id="KW-1185">Reference proteome</keyword>
<name>A0AAN8YA09_SOLBU</name>
<dbReference type="EMBL" id="JBANQN010000008">
    <property type="protein sequence ID" value="KAK6781993.1"/>
    <property type="molecule type" value="Genomic_DNA"/>
</dbReference>
<accession>A0AAN8YA09</accession>
<feature type="transmembrane region" description="Helical" evidence="1">
    <location>
        <begin position="6"/>
        <end position="22"/>
    </location>
</feature>
<evidence type="ECO:0000313" key="3">
    <source>
        <dbReference type="Proteomes" id="UP001371456"/>
    </source>
</evidence>
<reference evidence="2 3" key="1">
    <citation type="submission" date="2024-02" db="EMBL/GenBank/DDBJ databases">
        <title>de novo genome assembly of Solanum bulbocastanum strain 11H21.</title>
        <authorList>
            <person name="Hosaka A.J."/>
        </authorList>
    </citation>
    <scope>NUCLEOTIDE SEQUENCE [LARGE SCALE GENOMIC DNA]</scope>
    <source>
        <tissue evidence="2">Young leaves</tissue>
    </source>
</reference>
<keyword evidence="1" id="KW-0812">Transmembrane</keyword>
<evidence type="ECO:0000256" key="1">
    <source>
        <dbReference type="SAM" id="Phobius"/>
    </source>
</evidence>
<keyword evidence="1" id="KW-1133">Transmembrane helix</keyword>
<sequence length="61" mass="7199">MLPKKFQHYNIVLFFIVVYNSIHTQLILWSRKTLHCPYPCLIGGVYFVPKQANHDKLLVLV</sequence>
<evidence type="ECO:0000313" key="2">
    <source>
        <dbReference type="EMBL" id="KAK6781993.1"/>
    </source>
</evidence>
<keyword evidence="1" id="KW-0472">Membrane</keyword>
<gene>
    <name evidence="2" type="ORF">RDI58_019789</name>
</gene>
<dbReference type="AlphaFoldDB" id="A0AAN8YA09"/>
<protein>
    <submittedName>
        <fullName evidence="2">Uncharacterized protein</fullName>
    </submittedName>
</protein>